<evidence type="ECO:0000256" key="1">
    <source>
        <dbReference type="SAM" id="MobiDB-lite"/>
    </source>
</evidence>
<gene>
    <name evidence="2" type="ORF">E2562_031627</name>
</gene>
<dbReference type="EMBL" id="SPHZ02000007">
    <property type="protein sequence ID" value="KAF0909123.1"/>
    <property type="molecule type" value="Genomic_DNA"/>
</dbReference>
<comment type="caution">
    <text evidence="2">The sequence shown here is derived from an EMBL/GenBank/DDBJ whole genome shotgun (WGS) entry which is preliminary data.</text>
</comment>
<evidence type="ECO:0000313" key="3">
    <source>
        <dbReference type="Proteomes" id="UP000479710"/>
    </source>
</evidence>
<proteinExistence type="predicted"/>
<keyword evidence="3" id="KW-1185">Reference proteome</keyword>
<name>A0A6G1DBL4_9ORYZ</name>
<reference evidence="2 3" key="1">
    <citation type="submission" date="2019-11" db="EMBL/GenBank/DDBJ databases">
        <title>Whole genome sequence of Oryza granulata.</title>
        <authorList>
            <person name="Li W."/>
        </authorList>
    </citation>
    <scope>NUCLEOTIDE SEQUENCE [LARGE SCALE GENOMIC DNA]</scope>
    <source>
        <strain evidence="3">cv. Menghai</strain>
        <tissue evidence="2">Leaf</tissue>
    </source>
</reference>
<organism evidence="2 3">
    <name type="scientific">Oryza meyeriana var. granulata</name>
    <dbReference type="NCBI Taxonomy" id="110450"/>
    <lineage>
        <taxon>Eukaryota</taxon>
        <taxon>Viridiplantae</taxon>
        <taxon>Streptophyta</taxon>
        <taxon>Embryophyta</taxon>
        <taxon>Tracheophyta</taxon>
        <taxon>Spermatophyta</taxon>
        <taxon>Magnoliopsida</taxon>
        <taxon>Liliopsida</taxon>
        <taxon>Poales</taxon>
        <taxon>Poaceae</taxon>
        <taxon>BOP clade</taxon>
        <taxon>Oryzoideae</taxon>
        <taxon>Oryzeae</taxon>
        <taxon>Oryzinae</taxon>
        <taxon>Oryza</taxon>
        <taxon>Oryza meyeriana</taxon>
    </lineage>
</organism>
<sequence length="171" mass="18289">MHGRASRSPPPTVPSLLRHSLSDDPADVEIRVPRGALASTSRRSEIGRRLDSSIPRRRRHHPSPISLLAATASCSASRTNLAADHHRGTASRHLLPLARSRPAPKIGVYSRQLKFIHSMGNDNDTRRSRGGVVGTLAWTVVLGGSRNVSLTTAAAQEANGSKAAKCNGKET</sequence>
<dbReference type="AlphaFoldDB" id="A0A6G1DBL4"/>
<dbReference type="Proteomes" id="UP000479710">
    <property type="component" value="Unassembled WGS sequence"/>
</dbReference>
<evidence type="ECO:0000313" key="2">
    <source>
        <dbReference type="EMBL" id="KAF0909123.1"/>
    </source>
</evidence>
<feature type="compositionally biased region" description="Basic and acidic residues" evidence="1">
    <location>
        <begin position="42"/>
        <end position="51"/>
    </location>
</feature>
<feature type="region of interest" description="Disordered" evidence="1">
    <location>
        <begin position="1"/>
        <end position="63"/>
    </location>
</feature>
<accession>A0A6G1DBL4</accession>
<protein>
    <submittedName>
        <fullName evidence="2">Uncharacterized protein</fullName>
    </submittedName>
</protein>